<dbReference type="EMBL" id="FN668643">
    <property type="protein sequence ID" value="CBK21529.2"/>
    <property type="molecule type" value="Genomic_DNA"/>
</dbReference>
<protein>
    <recommendedName>
        <fullName evidence="3">ZZ-type domain-containing protein</fullName>
    </recommendedName>
</protein>
<dbReference type="GO" id="GO:0070461">
    <property type="term" value="C:SAGA-type complex"/>
    <property type="evidence" value="ECO:0007669"/>
    <property type="project" value="TreeGrafter"/>
</dbReference>
<evidence type="ECO:0000313" key="1">
    <source>
        <dbReference type="EMBL" id="CBK21529.2"/>
    </source>
</evidence>
<dbReference type="GO" id="GO:0003682">
    <property type="term" value="F:chromatin binding"/>
    <property type="evidence" value="ECO:0007669"/>
    <property type="project" value="TreeGrafter"/>
</dbReference>
<dbReference type="PANTHER" id="PTHR12374:SF20">
    <property type="entry name" value="TRANSCRIPTIONAL ADAPTER 2-ALPHA"/>
    <property type="match status" value="1"/>
</dbReference>
<name>D8M0E0_BLAHO</name>
<dbReference type="RefSeq" id="XP_012895577.1">
    <property type="nucleotide sequence ID" value="XM_013040123.1"/>
</dbReference>
<evidence type="ECO:0008006" key="3">
    <source>
        <dbReference type="Google" id="ProtNLM"/>
    </source>
</evidence>
<dbReference type="OrthoDB" id="2747330at2759"/>
<dbReference type="PANTHER" id="PTHR12374">
    <property type="entry name" value="TRANSCRIPTIONAL ADAPTOR 2 ADA2 -RELATED"/>
    <property type="match status" value="1"/>
</dbReference>
<dbReference type="GO" id="GO:0006357">
    <property type="term" value="P:regulation of transcription by RNA polymerase II"/>
    <property type="evidence" value="ECO:0007669"/>
    <property type="project" value="TreeGrafter"/>
</dbReference>
<accession>D8M0E0</accession>
<dbReference type="InParanoid" id="D8M0E0"/>
<evidence type="ECO:0000313" key="2">
    <source>
        <dbReference type="Proteomes" id="UP000008312"/>
    </source>
</evidence>
<dbReference type="GO" id="GO:0003713">
    <property type="term" value="F:transcription coactivator activity"/>
    <property type="evidence" value="ECO:0007669"/>
    <property type="project" value="TreeGrafter"/>
</dbReference>
<sequence>MEEEAKDAGKKESTYKRPKYYIREEPYFPLHKCGEIISCTYCGANITDTIQFRCNECPNILCKKCIMSRQEKNGHLASHGYHVSECLESMPLYALDWSAKDELRLMEAMDEFRFCNWENISNYVDKPERACVEHIHALRAANPQSAIREMFGFCFIEGGGFMTLGGMDAAAPLRPLCWTHFSSMERYFRVFTAGIFIGSQRAFRDLGKWNS</sequence>
<dbReference type="GeneID" id="24918919"/>
<proteinExistence type="predicted"/>
<reference evidence="1" key="1">
    <citation type="submission" date="2010-02" db="EMBL/GenBank/DDBJ databases">
        <title>Sequencing and annotation of the Blastocystis hominis genome.</title>
        <authorList>
            <person name="Wincker P."/>
        </authorList>
    </citation>
    <scope>NUCLEOTIDE SEQUENCE</scope>
    <source>
        <strain evidence="1">Singapore isolate B</strain>
    </source>
</reference>
<dbReference type="AlphaFoldDB" id="D8M0E0"/>
<dbReference type="GO" id="GO:0006338">
    <property type="term" value="P:chromatin remodeling"/>
    <property type="evidence" value="ECO:0007669"/>
    <property type="project" value="TreeGrafter"/>
</dbReference>
<dbReference type="GO" id="GO:0005634">
    <property type="term" value="C:nucleus"/>
    <property type="evidence" value="ECO:0007669"/>
    <property type="project" value="TreeGrafter"/>
</dbReference>
<organism evidence="1">
    <name type="scientific">Blastocystis hominis</name>
    <dbReference type="NCBI Taxonomy" id="12968"/>
    <lineage>
        <taxon>Eukaryota</taxon>
        <taxon>Sar</taxon>
        <taxon>Stramenopiles</taxon>
        <taxon>Bigyra</taxon>
        <taxon>Opalozoa</taxon>
        <taxon>Opalinata</taxon>
        <taxon>Blastocystidae</taxon>
        <taxon>Blastocystis</taxon>
    </lineage>
</organism>
<dbReference type="Proteomes" id="UP000008312">
    <property type="component" value="Unassembled WGS sequence"/>
</dbReference>
<keyword evidence="2" id="KW-1185">Reference proteome</keyword>
<gene>
    <name evidence="1" type="ORF">GSBLH_T00001688001</name>
</gene>